<evidence type="ECO:0000313" key="1">
    <source>
        <dbReference type="EMBL" id="KAJ9103724.1"/>
    </source>
</evidence>
<proteinExistence type="predicted"/>
<reference evidence="1" key="1">
    <citation type="submission" date="2023-04" db="EMBL/GenBank/DDBJ databases">
        <title>Draft Genome sequencing of Naganishia species isolated from polar environments using Oxford Nanopore Technology.</title>
        <authorList>
            <person name="Leo P."/>
            <person name="Venkateswaran K."/>
        </authorList>
    </citation>
    <scope>NUCLEOTIDE SEQUENCE</scope>
    <source>
        <strain evidence="1">MNA-CCFEE 5262</strain>
    </source>
</reference>
<comment type="caution">
    <text evidence="1">The sequence shown here is derived from an EMBL/GenBank/DDBJ whole genome shotgun (WGS) entry which is preliminary data.</text>
</comment>
<sequence length="173" mass="19056">MVNDEDPEGTSKLSDLIRCLDKCSEWNLLLPIGKIVNRVDVITETGPESKISIRMRYADPWFGRATGSPEEIEYSKADAFSSHVLANTKGLPLSTDLQKELVSKLSVGTRNYSLYSAFYRFLGKSGLSIEEMKTTLDNLTNDVMSVRAYDKDASFPETATTASAPSVDTSSVQ</sequence>
<gene>
    <name evidence="1" type="ORF">QFC20_004728</name>
</gene>
<evidence type="ECO:0000313" key="2">
    <source>
        <dbReference type="Proteomes" id="UP001230649"/>
    </source>
</evidence>
<dbReference type="Proteomes" id="UP001230649">
    <property type="component" value="Unassembled WGS sequence"/>
</dbReference>
<accession>A0ACC2VXL7</accession>
<organism evidence="1 2">
    <name type="scientific">Naganishia adeliensis</name>
    <dbReference type="NCBI Taxonomy" id="92952"/>
    <lineage>
        <taxon>Eukaryota</taxon>
        <taxon>Fungi</taxon>
        <taxon>Dikarya</taxon>
        <taxon>Basidiomycota</taxon>
        <taxon>Agaricomycotina</taxon>
        <taxon>Tremellomycetes</taxon>
        <taxon>Filobasidiales</taxon>
        <taxon>Filobasidiaceae</taxon>
        <taxon>Naganishia</taxon>
    </lineage>
</organism>
<protein>
    <submittedName>
        <fullName evidence="1">Uncharacterized protein</fullName>
    </submittedName>
</protein>
<keyword evidence="2" id="KW-1185">Reference proteome</keyword>
<name>A0ACC2VXL7_9TREE</name>
<dbReference type="EMBL" id="JASBWS010000057">
    <property type="protein sequence ID" value="KAJ9103724.1"/>
    <property type="molecule type" value="Genomic_DNA"/>
</dbReference>